<dbReference type="AlphaFoldDB" id="A0A0K0ELB5"/>
<evidence type="ECO:0000313" key="1">
    <source>
        <dbReference type="Proteomes" id="UP000035681"/>
    </source>
</evidence>
<sequence>MVNIENNFRFDMETNILINGNNSNGNHHLFDKDDEYNSAKVYFLNIVNSIIIAEGELMPRSLRTRNLEADFDELWSQYILMKKNKVSIYGINTNVDQNKENGRIYGVFSLPSSFHQHSNNNETESVLKKPFFCNNNTK</sequence>
<dbReference type="Proteomes" id="UP000035681">
    <property type="component" value="Unplaced"/>
</dbReference>
<keyword evidence="1" id="KW-1185">Reference proteome</keyword>
<proteinExistence type="predicted"/>
<name>A0A0K0ELB5_STRER</name>
<evidence type="ECO:0000313" key="3">
    <source>
        <dbReference type="WBParaSite" id="TCONS_00015884.p1"/>
    </source>
</evidence>
<protein>
    <submittedName>
        <fullName evidence="2 3">Uncharacterized protein</fullName>
    </submittedName>
</protein>
<evidence type="ECO:0000313" key="2">
    <source>
        <dbReference type="WBParaSite" id="SSTP_0001025800.1"/>
    </source>
</evidence>
<organism evidence="2">
    <name type="scientific">Strongyloides stercoralis</name>
    <name type="common">Threadworm</name>
    <dbReference type="NCBI Taxonomy" id="6248"/>
    <lineage>
        <taxon>Eukaryota</taxon>
        <taxon>Metazoa</taxon>
        <taxon>Ecdysozoa</taxon>
        <taxon>Nematoda</taxon>
        <taxon>Chromadorea</taxon>
        <taxon>Rhabditida</taxon>
        <taxon>Tylenchina</taxon>
        <taxon>Panagrolaimomorpha</taxon>
        <taxon>Strongyloidoidea</taxon>
        <taxon>Strongyloididae</taxon>
        <taxon>Strongyloides</taxon>
    </lineage>
</organism>
<accession>A0A0K0ELB5</accession>
<dbReference type="WBParaSite" id="SSTP_0001025800.1">
    <property type="protein sequence ID" value="SSTP_0001025800.1"/>
    <property type="gene ID" value="SSTP_0001025800"/>
</dbReference>
<reference evidence="2" key="1">
    <citation type="submission" date="2015-08" db="UniProtKB">
        <authorList>
            <consortium name="WormBaseParasite"/>
        </authorList>
    </citation>
    <scope>IDENTIFICATION</scope>
</reference>
<dbReference type="WBParaSite" id="TCONS_00015884.p1">
    <property type="protein sequence ID" value="TCONS_00015884.p1"/>
    <property type="gene ID" value="XLOC_010643"/>
</dbReference>